<feature type="transmembrane region" description="Helical" evidence="6">
    <location>
        <begin position="277"/>
        <end position="301"/>
    </location>
</feature>
<organism evidence="8 9">
    <name type="scientific">Didymella heteroderae</name>
    <dbReference type="NCBI Taxonomy" id="1769908"/>
    <lineage>
        <taxon>Eukaryota</taxon>
        <taxon>Fungi</taxon>
        <taxon>Dikarya</taxon>
        <taxon>Ascomycota</taxon>
        <taxon>Pezizomycotina</taxon>
        <taxon>Dothideomycetes</taxon>
        <taxon>Pleosporomycetidae</taxon>
        <taxon>Pleosporales</taxon>
        <taxon>Pleosporineae</taxon>
        <taxon>Didymellaceae</taxon>
        <taxon>Didymella</taxon>
    </lineage>
</organism>
<keyword evidence="3 6" id="KW-1133">Transmembrane helix</keyword>
<feature type="transmembrane region" description="Helical" evidence="6">
    <location>
        <begin position="87"/>
        <end position="107"/>
    </location>
</feature>
<feature type="transmembrane region" description="Helical" evidence="6">
    <location>
        <begin position="197"/>
        <end position="225"/>
    </location>
</feature>
<feature type="transmembrane region" description="Helical" evidence="6">
    <location>
        <begin position="173"/>
        <end position="191"/>
    </location>
</feature>
<keyword evidence="2 6" id="KW-0812">Transmembrane</keyword>
<proteinExistence type="predicted"/>
<keyword evidence="4 6" id="KW-0472">Membrane</keyword>
<dbReference type="Proteomes" id="UP000758155">
    <property type="component" value="Unassembled WGS sequence"/>
</dbReference>
<evidence type="ECO:0000256" key="1">
    <source>
        <dbReference type="ARBA" id="ARBA00004141"/>
    </source>
</evidence>
<feature type="transmembrane region" description="Helical" evidence="6">
    <location>
        <begin position="456"/>
        <end position="481"/>
    </location>
</feature>
<dbReference type="Pfam" id="PF00916">
    <property type="entry name" value="Sulfate_transp"/>
    <property type="match status" value="1"/>
</dbReference>
<evidence type="ECO:0000256" key="3">
    <source>
        <dbReference type="ARBA" id="ARBA00022989"/>
    </source>
</evidence>
<evidence type="ECO:0000256" key="6">
    <source>
        <dbReference type="SAM" id="Phobius"/>
    </source>
</evidence>
<feature type="transmembrane region" description="Helical" evidence="6">
    <location>
        <begin position="246"/>
        <end position="265"/>
    </location>
</feature>
<reference evidence="8" key="1">
    <citation type="submission" date="2019-04" db="EMBL/GenBank/DDBJ databases">
        <title>Sequencing of skin fungus with MAO and IRED activity.</title>
        <authorList>
            <person name="Marsaioli A.J."/>
            <person name="Bonatto J.M.C."/>
            <person name="Reis Junior O."/>
        </authorList>
    </citation>
    <scope>NUCLEOTIDE SEQUENCE</scope>
    <source>
        <strain evidence="8">28M1</strain>
    </source>
</reference>
<evidence type="ECO:0000256" key="2">
    <source>
        <dbReference type="ARBA" id="ARBA00022692"/>
    </source>
</evidence>
<dbReference type="InterPro" id="IPR001902">
    <property type="entry name" value="SLC26A/SulP_fam"/>
</dbReference>
<feature type="transmembrane region" description="Helical" evidence="6">
    <location>
        <begin position="334"/>
        <end position="356"/>
    </location>
</feature>
<dbReference type="PANTHER" id="PTHR11814">
    <property type="entry name" value="SULFATE TRANSPORTER"/>
    <property type="match status" value="1"/>
</dbReference>
<sequence>MTEKPSANRLAGLLSRAGPRIQPQGATAVQPNLPRQVVPYLEQDPTIAEWLRSFKPSRKSTVTYLRGIFPFTAWLPRYNAHWMLGDAIAGLTVGFVVVPQAMAYALLAGLGPEYGLYTSFMGAALYWLFGTSKDVVIGTTAVGSLLVGEVITRVQTEKPGVYSAEEIAKSISLLSGIVLILLGLCRLGWLIELIPYISISAFVTSASFTIIGTQLPIALGIGGIQTREAPYKVYISVLRRLGHTKLDAAIGLTSIALLFCLKSLFSHLETRQPRKKSVWTTLSSLRMTFTILLYTLVSWLVHRKLPRGEHVFRLVGHIDSGFTHAGVPRISNELLGLVAPSLPSMVIILIIEHVAIAKSFSRQFGYDVDASQEIFAQGSSNALGIFVGGYACTGSFGASAVLSKAGAKTPLASLFSAGILLLALYALTSVFYYIPMAALAGLIIHAVVNLMTPPSVLVAIFSKLELSIYATVALSFALLLVRVARSKGSFLGQVSIHHVSLPPEGREPRSDQDDHAQMQAEISTTGRTVYMALDPGHGCSRISIETVYPGIFIYRFNEAYNYINKAQHMARLVSYIKAHTRQTAQQEDSASKGRLWSDTPPAPSAPNTVNLPILRAVVLDCSTINNLDIASIQGLEDARKSLESHAAPAAVEWHFAGLHNAWARRALAEAGFGRAAGDARTQWGRGLAGAVL</sequence>
<protein>
    <recommendedName>
        <fullName evidence="7">STAS domain-containing protein</fullName>
    </recommendedName>
</protein>
<dbReference type="InterPro" id="IPR002645">
    <property type="entry name" value="STAS_dom"/>
</dbReference>
<dbReference type="EMBL" id="SWKV01000046">
    <property type="protein sequence ID" value="KAF3036887.1"/>
    <property type="molecule type" value="Genomic_DNA"/>
</dbReference>
<dbReference type="OrthoDB" id="288203at2759"/>
<keyword evidence="9" id="KW-1185">Reference proteome</keyword>
<feature type="domain" description="STAS" evidence="7">
    <location>
        <begin position="549"/>
        <end position="692"/>
    </location>
</feature>
<dbReference type="InterPro" id="IPR036513">
    <property type="entry name" value="STAS_dom_sf"/>
</dbReference>
<comment type="caution">
    <text evidence="8">The sequence shown here is derived from an EMBL/GenBank/DDBJ whole genome shotgun (WGS) entry which is preliminary data.</text>
</comment>
<evidence type="ECO:0000256" key="4">
    <source>
        <dbReference type="ARBA" id="ARBA00023136"/>
    </source>
</evidence>
<feature type="transmembrane region" description="Helical" evidence="6">
    <location>
        <begin position="135"/>
        <end position="152"/>
    </location>
</feature>
<name>A0A9P4WN19_9PLEO</name>
<evidence type="ECO:0000256" key="5">
    <source>
        <dbReference type="SAM" id="MobiDB-lite"/>
    </source>
</evidence>
<dbReference type="InterPro" id="IPR011547">
    <property type="entry name" value="SLC26A/SulP_dom"/>
</dbReference>
<evidence type="ECO:0000313" key="8">
    <source>
        <dbReference type="EMBL" id="KAF3036887.1"/>
    </source>
</evidence>
<feature type="transmembrane region" description="Helical" evidence="6">
    <location>
        <begin position="414"/>
        <end position="444"/>
    </location>
</feature>
<evidence type="ECO:0000313" key="9">
    <source>
        <dbReference type="Proteomes" id="UP000758155"/>
    </source>
</evidence>
<feature type="region of interest" description="Disordered" evidence="5">
    <location>
        <begin position="584"/>
        <end position="603"/>
    </location>
</feature>
<comment type="subcellular location">
    <subcellularLocation>
        <location evidence="1">Membrane</location>
        <topology evidence="1">Multi-pass membrane protein</topology>
    </subcellularLocation>
</comment>
<dbReference type="Pfam" id="PF01740">
    <property type="entry name" value="STAS"/>
    <property type="match status" value="1"/>
</dbReference>
<dbReference type="GO" id="GO:0008271">
    <property type="term" value="F:secondary active sulfate transmembrane transporter activity"/>
    <property type="evidence" value="ECO:0007669"/>
    <property type="project" value="InterPro"/>
</dbReference>
<dbReference type="PROSITE" id="PS01130">
    <property type="entry name" value="SLC26A"/>
    <property type="match status" value="1"/>
</dbReference>
<accession>A0A9P4WN19</accession>
<dbReference type="PROSITE" id="PS50801">
    <property type="entry name" value="STAS"/>
    <property type="match status" value="1"/>
</dbReference>
<gene>
    <name evidence="8" type="ORF">E8E12_000543</name>
</gene>
<dbReference type="Gene3D" id="3.30.750.24">
    <property type="entry name" value="STAS domain"/>
    <property type="match status" value="1"/>
</dbReference>
<dbReference type="InterPro" id="IPR018045">
    <property type="entry name" value="S04_transporter_CS"/>
</dbReference>
<dbReference type="GO" id="GO:0016020">
    <property type="term" value="C:membrane"/>
    <property type="evidence" value="ECO:0007669"/>
    <property type="project" value="UniProtKB-SubCell"/>
</dbReference>
<dbReference type="CDD" id="cd07042">
    <property type="entry name" value="STAS_SulP_like_sulfate_transporter"/>
    <property type="match status" value="1"/>
</dbReference>
<dbReference type="AlphaFoldDB" id="A0A9P4WN19"/>
<feature type="transmembrane region" description="Helical" evidence="6">
    <location>
        <begin position="382"/>
        <end position="402"/>
    </location>
</feature>
<evidence type="ECO:0000259" key="7">
    <source>
        <dbReference type="PROSITE" id="PS50801"/>
    </source>
</evidence>